<evidence type="ECO:0000256" key="9">
    <source>
        <dbReference type="ARBA" id="ARBA00023211"/>
    </source>
</evidence>
<comment type="cofactor">
    <cofactor evidence="2">
        <name>Mn(2+)</name>
        <dbReference type="ChEBI" id="CHEBI:29035"/>
    </cofactor>
</comment>
<dbReference type="PROSITE" id="PS00491">
    <property type="entry name" value="PROLINE_PEPTIDASE"/>
    <property type="match status" value="1"/>
</dbReference>
<gene>
    <name evidence="12" type="ORF">GQN54_08900</name>
</gene>
<comment type="caution">
    <text evidence="12">The sequence shown here is derived from an EMBL/GenBank/DDBJ whole genome shotgun (WGS) entry which is preliminary data.</text>
</comment>
<dbReference type="InterPro" id="IPR001131">
    <property type="entry name" value="Peptidase_M24B_aminopep-P_CS"/>
</dbReference>
<proteinExistence type="inferred from homology"/>
<dbReference type="SUPFAM" id="SSF55920">
    <property type="entry name" value="Creatinase/aminopeptidase"/>
    <property type="match status" value="1"/>
</dbReference>
<keyword evidence="13" id="KW-1185">Reference proteome</keyword>
<dbReference type="Gene3D" id="3.40.350.10">
    <property type="entry name" value="Creatinase/prolidase N-terminal domain"/>
    <property type="match status" value="1"/>
</dbReference>
<keyword evidence="7" id="KW-0378">Hydrolase</keyword>
<dbReference type="InterPro" id="IPR007865">
    <property type="entry name" value="Aminopep_P_N"/>
</dbReference>
<dbReference type="Proteomes" id="UP000470771">
    <property type="component" value="Unassembled WGS sequence"/>
</dbReference>
<dbReference type="SUPFAM" id="SSF53092">
    <property type="entry name" value="Creatinase/prolidase N-terminal domain"/>
    <property type="match status" value="1"/>
</dbReference>
<dbReference type="AlphaFoldDB" id="A0A6N9NJY3"/>
<dbReference type="PANTHER" id="PTHR43226:SF4">
    <property type="entry name" value="XAA-PRO AMINOPEPTIDASE 3"/>
    <property type="match status" value="1"/>
</dbReference>
<protein>
    <recommendedName>
        <fullName evidence="4">Xaa-Pro aminopeptidase</fullName>
        <ecNumber evidence="4">3.4.11.9</ecNumber>
    </recommendedName>
</protein>
<evidence type="ECO:0000256" key="10">
    <source>
        <dbReference type="RuleBase" id="RU000590"/>
    </source>
</evidence>
<dbReference type="Gene3D" id="3.90.230.10">
    <property type="entry name" value="Creatinase/methionine aminopeptidase superfamily"/>
    <property type="match status" value="1"/>
</dbReference>
<dbReference type="InterPro" id="IPR036005">
    <property type="entry name" value="Creatinase/aminopeptidase-like"/>
</dbReference>
<evidence type="ECO:0000256" key="8">
    <source>
        <dbReference type="ARBA" id="ARBA00023049"/>
    </source>
</evidence>
<dbReference type="PANTHER" id="PTHR43226">
    <property type="entry name" value="XAA-PRO AMINOPEPTIDASE 3"/>
    <property type="match status" value="1"/>
</dbReference>
<name>A0A6N9NJY3_9FLAO</name>
<comment type="similarity">
    <text evidence="3 10">Belongs to the peptidase M24B family.</text>
</comment>
<dbReference type="InterPro" id="IPR029149">
    <property type="entry name" value="Creatin/AminoP/Spt16_N"/>
</dbReference>
<comment type="catalytic activity">
    <reaction evidence="1">
        <text>Release of any N-terminal amino acid, including proline, that is linked to proline, even from a dipeptide or tripeptide.</text>
        <dbReference type="EC" id="3.4.11.9"/>
    </reaction>
</comment>
<dbReference type="GO" id="GO:0005829">
    <property type="term" value="C:cytosol"/>
    <property type="evidence" value="ECO:0007669"/>
    <property type="project" value="TreeGrafter"/>
</dbReference>
<dbReference type="Pfam" id="PF05195">
    <property type="entry name" value="AMP_N"/>
    <property type="match status" value="1"/>
</dbReference>
<organism evidence="12 13">
    <name type="scientific">Acidiluteibacter ferrifornacis</name>
    <dbReference type="NCBI Taxonomy" id="2692424"/>
    <lineage>
        <taxon>Bacteria</taxon>
        <taxon>Pseudomonadati</taxon>
        <taxon>Bacteroidota</taxon>
        <taxon>Flavobacteriia</taxon>
        <taxon>Flavobacteriales</taxon>
        <taxon>Cryomorphaceae</taxon>
        <taxon>Acidiluteibacter</taxon>
    </lineage>
</organism>
<dbReference type="EMBL" id="WWNE01000007">
    <property type="protein sequence ID" value="NBG66233.1"/>
    <property type="molecule type" value="Genomic_DNA"/>
</dbReference>
<accession>A0A6N9NJY3</accession>
<dbReference type="Pfam" id="PF00557">
    <property type="entry name" value="Peptidase_M24"/>
    <property type="match status" value="1"/>
</dbReference>
<dbReference type="CDD" id="cd01087">
    <property type="entry name" value="Prolidase"/>
    <property type="match status" value="1"/>
</dbReference>
<keyword evidence="6 10" id="KW-0479">Metal-binding</keyword>
<dbReference type="GO" id="GO:0070006">
    <property type="term" value="F:metalloaminopeptidase activity"/>
    <property type="evidence" value="ECO:0007669"/>
    <property type="project" value="InterPro"/>
</dbReference>
<evidence type="ECO:0000313" key="13">
    <source>
        <dbReference type="Proteomes" id="UP000470771"/>
    </source>
</evidence>
<reference evidence="12 13" key="1">
    <citation type="submission" date="2019-12" db="EMBL/GenBank/DDBJ databases">
        <authorList>
            <person name="Zhao J."/>
        </authorList>
    </citation>
    <scope>NUCLEOTIDE SEQUENCE [LARGE SCALE GENOMIC DNA]</scope>
    <source>
        <strain evidence="12 13">S-15</strain>
    </source>
</reference>
<dbReference type="InterPro" id="IPR000994">
    <property type="entry name" value="Pept_M24"/>
</dbReference>
<evidence type="ECO:0000256" key="1">
    <source>
        <dbReference type="ARBA" id="ARBA00001424"/>
    </source>
</evidence>
<evidence type="ECO:0000256" key="3">
    <source>
        <dbReference type="ARBA" id="ARBA00008766"/>
    </source>
</evidence>
<evidence type="ECO:0000256" key="6">
    <source>
        <dbReference type="ARBA" id="ARBA00022723"/>
    </source>
</evidence>
<evidence type="ECO:0000256" key="5">
    <source>
        <dbReference type="ARBA" id="ARBA00022670"/>
    </source>
</evidence>
<evidence type="ECO:0000256" key="7">
    <source>
        <dbReference type="ARBA" id="ARBA00022801"/>
    </source>
</evidence>
<dbReference type="SMART" id="SM01011">
    <property type="entry name" value="AMP_N"/>
    <property type="match status" value="1"/>
</dbReference>
<dbReference type="RefSeq" id="WP_160633192.1">
    <property type="nucleotide sequence ID" value="NZ_WWNE01000007.1"/>
</dbReference>
<evidence type="ECO:0000313" key="12">
    <source>
        <dbReference type="EMBL" id="NBG66233.1"/>
    </source>
</evidence>
<keyword evidence="9" id="KW-0464">Manganese</keyword>
<dbReference type="InterPro" id="IPR052433">
    <property type="entry name" value="X-Pro_dipept-like"/>
</dbReference>
<keyword evidence="5" id="KW-0645">Protease</keyword>
<evidence type="ECO:0000256" key="4">
    <source>
        <dbReference type="ARBA" id="ARBA00012574"/>
    </source>
</evidence>
<evidence type="ECO:0000259" key="11">
    <source>
        <dbReference type="SMART" id="SM01011"/>
    </source>
</evidence>
<keyword evidence="8" id="KW-0482">Metalloprotease</keyword>
<dbReference type="GO" id="GO:0006508">
    <property type="term" value="P:proteolysis"/>
    <property type="evidence" value="ECO:0007669"/>
    <property type="project" value="UniProtKB-KW"/>
</dbReference>
<dbReference type="EC" id="3.4.11.9" evidence="4"/>
<feature type="domain" description="Aminopeptidase P N-terminal" evidence="11">
    <location>
        <begin position="36"/>
        <end position="174"/>
    </location>
</feature>
<sequence>MKYTLFFYLLFQIAMLVAQQDSEKHLTRYRYDSDGLTVSFHQERRAALREKMEPNSISVFFANPIKNRSNDVDYEYHQDPNFYYLTGFTEPNAALVILKDSIFIDSKWTSEVLWIPERNPTKEVWDGRRLGPELAPEFLGFSTVKPNTKFDATIFNWKQYSSVNFIAENLYKSDINLSNQLLAEMKLGFQQAIQPKRVKKNEKQLKIWMAELRQIKQPEELVLMQKAIDITLLAQIELMKSLKEEMTEYQTEAIIEYVFKREGAEYPGFPSIQGGGENSCVLHYTSNRKKLANNHLLVSDVGAEYRGYTADVTRTLPVDGVFSVEEKAIYNLVLKAQNAGIRACKPGNSFRSTHEASTEIIAEGLYQLGILKDKRQVRKYFMHGTSHYLGLDVHDWGTYGNLESGNVITVEPGIYIAEGSDCDPKWWNIGVRIEDDILITDSEPINLSEGAPRTIEEIEEMMKMEAQF</sequence>
<evidence type="ECO:0000256" key="2">
    <source>
        <dbReference type="ARBA" id="ARBA00001936"/>
    </source>
</evidence>
<dbReference type="GO" id="GO:0030145">
    <property type="term" value="F:manganese ion binding"/>
    <property type="evidence" value="ECO:0007669"/>
    <property type="project" value="InterPro"/>
</dbReference>